<feature type="transmembrane region" description="Helical" evidence="9">
    <location>
        <begin position="193"/>
        <end position="216"/>
    </location>
</feature>
<evidence type="ECO:0000256" key="6">
    <source>
        <dbReference type="ARBA" id="ARBA00022989"/>
    </source>
</evidence>
<dbReference type="Proteomes" id="UP000005867">
    <property type="component" value="Chromosome"/>
</dbReference>
<keyword evidence="4 9" id="KW-0812">Transmembrane</keyword>
<dbReference type="RefSeq" id="WP_014288413.1">
    <property type="nucleotide sequence ID" value="NC_016645.1"/>
</dbReference>
<reference evidence="10 11" key="1">
    <citation type="journal article" date="2012" name="J. Bacteriol.">
        <title>Complete genome sequence of strain 1860, a crenarchaeon of the genus pyrobaculum able to grow with various electron acceptors.</title>
        <authorList>
            <person name="Mardanov A.V."/>
            <person name="Gumerov V.M."/>
            <person name="Slobodkina G.B."/>
            <person name="Beletsky A.V."/>
            <person name="Bonch-Osmolovskaya E.A."/>
            <person name="Ravin N.V."/>
            <person name="Skryabin K.G."/>
        </authorList>
    </citation>
    <scope>NUCLEOTIDE SEQUENCE [LARGE SCALE GENOMIC DNA]</scope>
    <source>
        <strain evidence="10 11">1860</strain>
    </source>
</reference>
<dbReference type="KEGG" id="pyr:P186_1152"/>
<dbReference type="GO" id="GO:0006865">
    <property type="term" value="P:amino acid transport"/>
    <property type="evidence" value="ECO:0007669"/>
    <property type="project" value="UniProtKB-KW"/>
</dbReference>
<gene>
    <name evidence="10" type="ORF">P186_1152</name>
</gene>
<dbReference type="CDD" id="cd06582">
    <property type="entry name" value="TM_PBP1_LivH_like"/>
    <property type="match status" value="1"/>
</dbReference>
<evidence type="ECO:0000313" key="10">
    <source>
        <dbReference type="EMBL" id="AET32585.1"/>
    </source>
</evidence>
<feature type="transmembrane region" description="Helical" evidence="9">
    <location>
        <begin position="140"/>
        <end position="162"/>
    </location>
</feature>
<dbReference type="GO" id="GO:0022857">
    <property type="term" value="F:transmembrane transporter activity"/>
    <property type="evidence" value="ECO:0007669"/>
    <property type="project" value="InterPro"/>
</dbReference>
<keyword evidence="3" id="KW-1003">Cell membrane</keyword>
<evidence type="ECO:0000256" key="8">
    <source>
        <dbReference type="ARBA" id="ARBA00037998"/>
    </source>
</evidence>
<dbReference type="EMBL" id="CP003098">
    <property type="protein sequence ID" value="AET32585.1"/>
    <property type="molecule type" value="Genomic_DNA"/>
</dbReference>
<proteinExistence type="inferred from homology"/>
<dbReference type="PANTHER" id="PTHR11795">
    <property type="entry name" value="BRANCHED-CHAIN AMINO ACID TRANSPORT SYSTEM PERMEASE PROTEIN LIVH"/>
    <property type="match status" value="1"/>
</dbReference>
<dbReference type="BioCyc" id="PSP1104324:GJSN-1124-MONOMER"/>
<accession>G7VCG5</accession>
<dbReference type="STRING" id="1104324.P186_1152"/>
<evidence type="ECO:0008006" key="12">
    <source>
        <dbReference type="Google" id="ProtNLM"/>
    </source>
</evidence>
<dbReference type="AlphaFoldDB" id="G7VCG5"/>
<dbReference type="PANTHER" id="PTHR11795:SF451">
    <property type="entry name" value="ABC TRANSPORTER PERMEASE PROTEIN"/>
    <property type="match status" value="1"/>
</dbReference>
<dbReference type="InterPro" id="IPR052157">
    <property type="entry name" value="BCAA_transport_permease"/>
</dbReference>
<feature type="transmembrane region" description="Helical" evidence="9">
    <location>
        <begin position="6"/>
        <end position="24"/>
    </location>
</feature>
<dbReference type="GO" id="GO:0005886">
    <property type="term" value="C:plasma membrane"/>
    <property type="evidence" value="ECO:0007669"/>
    <property type="project" value="UniProtKB-SubCell"/>
</dbReference>
<feature type="transmembrane region" description="Helical" evidence="9">
    <location>
        <begin position="228"/>
        <end position="252"/>
    </location>
</feature>
<evidence type="ECO:0000256" key="1">
    <source>
        <dbReference type="ARBA" id="ARBA00004651"/>
    </source>
</evidence>
<evidence type="ECO:0000256" key="9">
    <source>
        <dbReference type="SAM" id="Phobius"/>
    </source>
</evidence>
<sequence length="298" mass="31614">MIDILIDGVLRGGVYAIAALGYVLVYRASKVVNLAHGTFALTSAYLFWALSPDLGPVGALIAIIPLSFILAAVVERAVVRPMLGEPVIQIIAATIGVSYLLKGLLLAWLQVRYALPGWLLVPFEHSLFPRGFLEVAGLRLDFNFAGSFLASLASFGFFYWFYKNTSLGVAMRAMSNDRVSAVAFGIKSSESIAIAWALSGILAALAGVFYASIYGGASGQVEYIGIKALPVIILGGLDSVGGALVAGVAIGVLEVLGKLYLEPLFGGGFGEVFPLLFMIAVLLVRPYGLFGTERIERV</sequence>
<dbReference type="OrthoDB" id="43815at2157"/>
<dbReference type="InterPro" id="IPR001851">
    <property type="entry name" value="ABC_transp_permease"/>
</dbReference>
<keyword evidence="2" id="KW-0813">Transport</keyword>
<feature type="transmembrane region" description="Helical" evidence="9">
    <location>
        <begin position="86"/>
        <end position="109"/>
    </location>
</feature>
<dbReference type="HOGENOM" id="CLU_039929_1_1_2"/>
<evidence type="ECO:0000256" key="4">
    <source>
        <dbReference type="ARBA" id="ARBA00022692"/>
    </source>
</evidence>
<name>G7VCG5_9CREN</name>
<evidence type="ECO:0000313" key="11">
    <source>
        <dbReference type="Proteomes" id="UP000005867"/>
    </source>
</evidence>
<evidence type="ECO:0000256" key="7">
    <source>
        <dbReference type="ARBA" id="ARBA00023136"/>
    </source>
</evidence>
<keyword evidence="11" id="KW-1185">Reference proteome</keyword>
<comment type="similarity">
    <text evidence="8">Belongs to the binding-protein-dependent transport system permease family. LivHM subfamily.</text>
</comment>
<evidence type="ECO:0000256" key="3">
    <source>
        <dbReference type="ARBA" id="ARBA00022475"/>
    </source>
</evidence>
<feature type="transmembrane region" description="Helical" evidence="9">
    <location>
        <begin position="31"/>
        <end position="48"/>
    </location>
</feature>
<keyword evidence="6 9" id="KW-1133">Transmembrane helix</keyword>
<evidence type="ECO:0000256" key="5">
    <source>
        <dbReference type="ARBA" id="ARBA00022970"/>
    </source>
</evidence>
<evidence type="ECO:0000256" key="2">
    <source>
        <dbReference type="ARBA" id="ARBA00022448"/>
    </source>
</evidence>
<keyword evidence="7 9" id="KW-0472">Membrane</keyword>
<feature type="transmembrane region" description="Helical" evidence="9">
    <location>
        <begin position="54"/>
        <end position="74"/>
    </location>
</feature>
<protein>
    <recommendedName>
        <fullName evidence="12">Branched-chain amino acid transport permease protein</fullName>
    </recommendedName>
</protein>
<dbReference type="eggNOG" id="arCOG01270">
    <property type="taxonomic scope" value="Archaea"/>
</dbReference>
<feature type="transmembrane region" description="Helical" evidence="9">
    <location>
        <begin position="264"/>
        <end position="284"/>
    </location>
</feature>
<dbReference type="GeneID" id="11595406"/>
<keyword evidence="5" id="KW-0029">Amino-acid transport</keyword>
<comment type="subcellular location">
    <subcellularLocation>
        <location evidence="1">Cell membrane</location>
        <topology evidence="1">Multi-pass membrane protein</topology>
    </subcellularLocation>
</comment>
<dbReference type="Pfam" id="PF02653">
    <property type="entry name" value="BPD_transp_2"/>
    <property type="match status" value="1"/>
</dbReference>
<organism evidence="10 11">
    <name type="scientific">Pyrobaculum ferrireducens</name>
    <dbReference type="NCBI Taxonomy" id="1104324"/>
    <lineage>
        <taxon>Archaea</taxon>
        <taxon>Thermoproteota</taxon>
        <taxon>Thermoprotei</taxon>
        <taxon>Thermoproteales</taxon>
        <taxon>Thermoproteaceae</taxon>
        <taxon>Pyrobaculum</taxon>
    </lineage>
</organism>